<dbReference type="Gene3D" id="3.40.309.10">
    <property type="entry name" value="Aldehyde Dehydrogenase, Chain A, domain 2"/>
    <property type="match status" value="1"/>
</dbReference>
<dbReference type="PROSITE" id="PS00070">
    <property type="entry name" value="ALDEHYDE_DEHYDR_CYS"/>
    <property type="match status" value="1"/>
</dbReference>
<dbReference type="AlphaFoldDB" id="A0A512H9Z9"/>
<dbReference type="Proteomes" id="UP000321567">
    <property type="component" value="Unassembled WGS sequence"/>
</dbReference>
<dbReference type="InterPro" id="IPR029510">
    <property type="entry name" value="Ald_DH_CS_GLU"/>
</dbReference>
<feature type="active site" evidence="3">
    <location>
        <position position="267"/>
    </location>
</feature>
<reference evidence="6 7" key="1">
    <citation type="submission" date="2019-07" db="EMBL/GenBank/DDBJ databases">
        <title>Whole genome shotgun sequence of Rhodospirillum oryzae NBRC 107573.</title>
        <authorList>
            <person name="Hosoyama A."/>
            <person name="Uohara A."/>
            <person name="Ohji S."/>
            <person name="Ichikawa N."/>
        </authorList>
    </citation>
    <scope>NUCLEOTIDE SEQUENCE [LARGE SCALE GENOMIC DNA]</scope>
    <source>
        <strain evidence="6 7">NBRC 107573</strain>
    </source>
</reference>
<dbReference type="InterPro" id="IPR015590">
    <property type="entry name" value="Aldehyde_DH_dom"/>
</dbReference>
<comment type="caution">
    <text evidence="6">The sequence shown here is derived from an EMBL/GenBank/DDBJ whole genome shotgun (WGS) entry which is preliminary data.</text>
</comment>
<comment type="similarity">
    <text evidence="1 4">Belongs to the aldehyde dehydrogenase family.</text>
</comment>
<evidence type="ECO:0000313" key="6">
    <source>
        <dbReference type="EMBL" id="GEO82269.1"/>
    </source>
</evidence>
<evidence type="ECO:0000313" key="7">
    <source>
        <dbReference type="Proteomes" id="UP000321567"/>
    </source>
</evidence>
<dbReference type="InterPro" id="IPR016163">
    <property type="entry name" value="Ald_DH_C"/>
</dbReference>
<dbReference type="SUPFAM" id="SSF53720">
    <property type="entry name" value="ALDH-like"/>
    <property type="match status" value="1"/>
</dbReference>
<sequence>MPHPIAPDWHARAAQSRFEGHALIGDRRVAAHSEETFACVSPIDGRWLADVAACDTPDADRAVREARAAFGDGRWSRQTPARRKRVLSRLAELLTEQAERLALIETLDMGKPISDSLSIDVRAAAGCFRWYAEALDKTYGEVAPTGPDDLALITREPLGVVAAIVPWNFPLLMAAWKVAPALAAGNSVILKPAEQSPLSALVLGELALEAGVPAGVLSVLPGFGETVGRALALHPDVDGVFFTGSTAVGKLIMQYAGQSNLKKVGLECGGKSPNVVLAGYRNLEHAARTAADAIFYNQGEVCTAGSRLIVERAVHDRVVEIVRQVAAERQPGDPLDPATRMGALVDEGHAGRVLEWVHTGRSEGARVLCGGRRAHPVAGGAYLEPTVLTGVQNHMRVAREEIFGPVLSVIAVEDAAEAVRVANDSEYGLAAAVWSDDLTQAHRVAAALRAGVVYVNGYDTDDMTTPFGGYRQSGIGRDKSLHALEKYTELKTTWVRLGEAG</sequence>
<feature type="domain" description="Aldehyde dehydrogenase" evidence="5">
    <location>
        <begin position="31"/>
        <end position="492"/>
    </location>
</feature>
<dbReference type="EMBL" id="BJZO01000068">
    <property type="protein sequence ID" value="GEO82269.1"/>
    <property type="molecule type" value="Genomic_DNA"/>
</dbReference>
<organism evidence="6 7">
    <name type="scientific">Pararhodospirillum oryzae</name>
    <dbReference type="NCBI Taxonomy" id="478448"/>
    <lineage>
        <taxon>Bacteria</taxon>
        <taxon>Pseudomonadati</taxon>
        <taxon>Pseudomonadota</taxon>
        <taxon>Alphaproteobacteria</taxon>
        <taxon>Rhodospirillales</taxon>
        <taxon>Rhodospirillaceae</taxon>
        <taxon>Pararhodospirillum</taxon>
    </lineage>
</organism>
<dbReference type="Gene3D" id="3.40.605.10">
    <property type="entry name" value="Aldehyde Dehydrogenase, Chain A, domain 1"/>
    <property type="match status" value="1"/>
</dbReference>
<protein>
    <submittedName>
        <fullName evidence="6">Aldehyde dehydrogenase</fullName>
    </submittedName>
</protein>
<dbReference type="PANTHER" id="PTHR11699">
    <property type="entry name" value="ALDEHYDE DEHYDROGENASE-RELATED"/>
    <property type="match status" value="1"/>
</dbReference>
<dbReference type="FunFam" id="3.40.605.10:FF:000001">
    <property type="entry name" value="Aldehyde dehydrogenase 1"/>
    <property type="match status" value="1"/>
</dbReference>
<accession>A0A512H9Z9</accession>
<proteinExistence type="inferred from homology"/>
<dbReference type="FunFam" id="3.40.309.10:FF:000012">
    <property type="entry name" value="Betaine aldehyde dehydrogenase"/>
    <property type="match status" value="1"/>
</dbReference>
<evidence type="ECO:0000256" key="1">
    <source>
        <dbReference type="ARBA" id="ARBA00009986"/>
    </source>
</evidence>
<dbReference type="CDD" id="cd07112">
    <property type="entry name" value="ALDH_GABALDH-PuuC"/>
    <property type="match status" value="1"/>
</dbReference>
<dbReference type="InterPro" id="IPR016160">
    <property type="entry name" value="Ald_DH_CS_CYS"/>
</dbReference>
<evidence type="ECO:0000256" key="3">
    <source>
        <dbReference type="PROSITE-ProRule" id="PRU10007"/>
    </source>
</evidence>
<name>A0A512H9Z9_9PROT</name>
<dbReference type="OrthoDB" id="9772584at2"/>
<dbReference type="RefSeq" id="WP_147164283.1">
    <property type="nucleotide sequence ID" value="NZ_BJZO01000068.1"/>
</dbReference>
<evidence type="ECO:0000256" key="4">
    <source>
        <dbReference type="RuleBase" id="RU003345"/>
    </source>
</evidence>
<keyword evidence="2 4" id="KW-0560">Oxidoreductase</keyword>
<dbReference type="Pfam" id="PF00171">
    <property type="entry name" value="Aldedh"/>
    <property type="match status" value="1"/>
</dbReference>
<evidence type="ECO:0000256" key="2">
    <source>
        <dbReference type="ARBA" id="ARBA00023002"/>
    </source>
</evidence>
<keyword evidence="7" id="KW-1185">Reference proteome</keyword>
<dbReference type="PROSITE" id="PS00687">
    <property type="entry name" value="ALDEHYDE_DEHYDR_GLU"/>
    <property type="match status" value="1"/>
</dbReference>
<dbReference type="GO" id="GO:0004030">
    <property type="term" value="F:aldehyde dehydrogenase [NAD(P)+] activity"/>
    <property type="evidence" value="ECO:0007669"/>
    <property type="project" value="UniProtKB-ARBA"/>
</dbReference>
<evidence type="ECO:0000259" key="5">
    <source>
        <dbReference type="Pfam" id="PF00171"/>
    </source>
</evidence>
<dbReference type="InterPro" id="IPR016161">
    <property type="entry name" value="Ald_DH/histidinol_DH"/>
</dbReference>
<gene>
    <name evidence="6" type="ORF">ROR02_24000</name>
</gene>
<dbReference type="InterPro" id="IPR016162">
    <property type="entry name" value="Ald_DH_N"/>
</dbReference>